<feature type="active site" evidence="11">
    <location>
        <position position="323"/>
    </location>
</feature>
<evidence type="ECO:0000256" key="12">
    <source>
        <dbReference type="HAMAP-Rule" id="MF_00607"/>
    </source>
</evidence>
<dbReference type="Gene3D" id="1.10.8.100">
    <property type="entry name" value="Ribosomal RNA adenine dimethylase-like, domain 2"/>
    <property type="match status" value="1"/>
</dbReference>
<dbReference type="InterPro" id="IPR014721">
    <property type="entry name" value="Ribsml_uS5_D2-typ_fold_subgr"/>
</dbReference>
<dbReference type="PROSITE" id="PS51689">
    <property type="entry name" value="SAM_RNA_A_N6_MT"/>
    <property type="match status" value="1"/>
</dbReference>
<keyword evidence="11" id="KW-0414">Isoprene biosynthesis</keyword>
<dbReference type="PANTHER" id="PTHR43527:SF2">
    <property type="entry name" value="4-DIPHOSPHOCYTIDYL-2-C-METHYL-D-ERYTHRITOL KINASE, CHLOROPLASTIC"/>
    <property type="match status" value="1"/>
</dbReference>
<dbReference type="EC" id="2.1.1.182" evidence="12"/>
<comment type="function">
    <text evidence="12">Specifically dimethylates two adjacent adenosines (A1518 and A1519) in the loop of a conserved hairpin near the 3'-end of 16S rRNA in the 30S particle. May play a critical role in biogenesis of 30S subunits.</text>
</comment>
<dbReference type="AlphaFoldDB" id="A0AAE4C7N7"/>
<dbReference type="EC" id="2.7.1.148" evidence="11"/>
<dbReference type="InterPro" id="IPR013750">
    <property type="entry name" value="GHMP_kinase_C_dom"/>
</dbReference>
<dbReference type="Gene3D" id="3.40.50.150">
    <property type="entry name" value="Vaccinia Virus protein VP39"/>
    <property type="match status" value="1"/>
</dbReference>
<keyword evidence="10 12" id="KW-0694">RNA-binding</keyword>
<dbReference type="InterPro" id="IPR004424">
    <property type="entry name" value="IspE"/>
</dbReference>
<dbReference type="NCBIfam" id="NF002870">
    <property type="entry name" value="PRK03188.1"/>
    <property type="match status" value="1"/>
</dbReference>
<dbReference type="PROSITE" id="PS01131">
    <property type="entry name" value="RRNA_A_DIMETH"/>
    <property type="match status" value="1"/>
</dbReference>
<evidence type="ECO:0000256" key="3">
    <source>
        <dbReference type="ARBA" id="ARBA00022552"/>
    </source>
</evidence>
<evidence type="ECO:0000256" key="13">
    <source>
        <dbReference type="PROSITE-ProRule" id="PRU01026"/>
    </source>
</evidence>
<dbReference type="GO" id="GO:0050515">
    <property type="term" value="F:4-(cytidine 5'-diphospho)-2-C-methyl-D-erythritol kinase activity"/>
    <property type="evidence" value="ECO:0007669"/>
    <property type="project" value="UniProtKB-UniRule"/>
</dbReference>
<organism evidence="15 16">
    <name type="scientific">Falsarthrobacter nasiphocae</name>
    <dbReference type="NCBI Taxonomy" id="189863"/>
    <lineage>
        <taxon>Bacteria</taxon>
        <taxon>Bacillati</taxon>
        <taxon>Actinomycetota</taxon>
        <taxon>Actinomycetes</taxon>
        <taxon>Micrococcales</taxon>
        <taxon>Micrococcaceae</taxon>
        <taxon>Falsarthrobacter</taxon>
    </lineage>
</organism>
<feature type="binding site" evidence="12 13">
    <location>
        <position position="127"/>
    </location>
    <ligand>
        <name>S-adenosyl-L-methionine</name>
        <dbReference type="ChEBI" id="CHEBI:59789"/>
    </ligand>
</feature>
<evidence type="ECO:0000256" key="4">
    <source>
        <dbReference type="ARBA" id="ARBA00022603"/>
    </source>
</evidence>
<dbReference type="SUPFAM" id="SSF53335">
    <property type="entry name" value="S-adenosyl-L-methionine-dependent methyltransferases"/>
    <property type="match status" value="1"/>
</dbReference>
<dbReference type="GO" id="GO:0052908">
    <property type="term" value="F:16S rRNA (adenine(1518)-N(6)/adenine(1519)-N(6))-dimethyltransferase activity"/>
    <property type="evidence" value="ECO:0007669"/>
    <property type="project" value="UniProtKB-EC"/>
</dbReference>
<sequence length="628" mass="64614">MNPSTRPLLSAADIRALAAELDVRPTKTLGQNFVIDPNTIRRIVDKAELSPEETVVEVGPGLGSLTLGLLDAATRVVAVEIDPVLASRLARTAEERRPERAADLSVVLSDAMAVTELPWEPSALVANLPYNVAVPVLLTMLERFPGIRHGLVMVQDEVADRLAARPGGRIYGVPSVKAAWYAEVTKAGVIGTNVFWPAPKIHSGLVRFVRREPPATSASREEVFAVIDAAFAQRRKTLRAALAGWAGSGVLAEQALRAAGVDPSRRGETLTIEEFAAIAENRLTDGPGGRGAPATATAPVTATATATAPVSAIAPVTATAPGKINVGLRVGPAREDGYHSLASLFLAVSLEETVTLSGRPTTHPRLLLDAASDARLGLAGVPLDGRNLAARAVNAVADAAGEPVAPGSDEATLTLRKLVPIAGGMGGGSADAAAALVAANAWFGSPVPEERLAEMAATLGADVPFALAGGAAAGLGVGDRLSPVEAGAPLHWVLVPSERGLSTPEVFARLDELRAARGETAPEPQAVDEDLIDALRRADPRALAPLLHNDLQEAALDLAPELADALAAGREEGALAGIVSGSGPTLAFLADDAEAAALLARRLADRGYGRATAVHGPVPGARLRAESA</sequence>
<dbReference type="Pfam" id="PF00288">
    <property type="entry name" value="GHMP_kinases_N"/>
    <property type="match status" value="1"/>
</dbReference>
<keyword evidence="6 12" id="KW-0949">S-adenosyl-L-methionine</keyword>
<dbReference type="PANTHER" id="PTHR43527">
    <property type="entry name" value="4-DIPHOSPHOCYTIDYL-2-C-METHYL-D-ERYTHRITOL KINASE, CHLOROPLASTIC"/>
    <property type="match status" value="1"/>
</dbReference>
<feature type="domain" description="Ribosomal RNA adenine methylase transferase N-terminal" evidence="14">
    <location>
        <begin position="39"/>
        <end position="212"/>
    </location>
</feature>
<gene>
    <name evidence="12" type="primary">rsmA</name>
    <name evidence="11" type="synonym">ispE</name>
    <name evidence="12" type="synonym">ksgA</name>
    <name evidence="15" type="ORF">J2S35_000550</name>
</gene>
<feature type="binding site" evidence="11">
    <location>
        <begin position="420"/>
        <end position="430"/>
    </location>
    <ligand>
        <name>ATP</name>
        <dbReference type="ChEBI" id="CHEBI:30616"/>
    </ligand>
</feature>
<dbReference type="HAMAP" id="MF_00607">
    <property type="entry name" value="16SrRNA_methyltr_A"/>
    <property type="match status" value="1"/>
</dbReference>
<dbReference type="Gene3D" id="3.30.230.10">
    <property type="match status" value="1"/>
</dbReference>
<evidence type="ECO:0000256" key="10">
    <source>
        <dbReference type="ARBA" id="ARBA00022884"/>
    </source>
</evidence>
<evidence type="ECO:0000256" key="1">
    <source>
        <dbReference type="ARBA" id="ARBA00009684"/>
    </source>
</evidence>
<keyword evidence="4 12" id="KW-0489">Methyltransferase</keyword>
<feature type="binding site" evidence="12 13">
    <location>
        <position position="34"/>
    </location>
    <ligand>
        <name>S-adenosyl-L-methionine</name>
        <dbReference type="ChEBI" id="CHEBI:59789"/>
    </ligand>
</feature>
<dbReference type="InterPro" id="IPR020596">
    <property type="entry name" value="rRNA_Ade_Mease_Trfase_CS"/>
</dbReference>
<dbReference type="EMBL" id="JAVDUI010000001">
    <property type="protein sequence ID" value="MDR6891610.1"/>
    <property type="molecule type" value="Genomic_DNA"/>
</dbReference>
<accession>A0AAE4C7N7</accession>
<dbReference type="GO" id="GO:0005524">
    <property type="term" value="F:ATP binding"/>
    <property type="evidence" value="ECO:0007669"/>
    <property type="project" value="UniProtKB-UniRule"/>
</dbReference>
<evidence type="ECO:0000256" key="9">
    <source>
        <dbReference type="ARBA" id="ARBA00022840"/>
    </source>
</evidence>
<dbReference type="InterPro" id="IPR029063">
    <property type="entry name" value="SAM-dependent_MTases_sf"/>
</dbReference>
<dbReference type="GO" id="GO:0019288">
    <property type="term" value="P:isopentenyl diphosphate biosynthetic process, methylerythritol 4-phosphate pathway"/>
    <property type="evidence" value="ECO:0007669"/>
    <property type="project" value="UniProtKB-UniRule"/>
</dbReference>
<dbReference type="InterPro" id="IPR036554">
    <property type="entry name" value="GHMP_kinase_C_sf"/>
</dbReference>
<evidence type="ECO:0000256" key="11">
    <source>
        <dbReference type="HAMAP-Rule" id="MF_00061"/>
    </source>
</evidence>
<evidence type="ECO:0000313" key="16">
    <source>
        <dbReference type="Proteomes" id="UP001247307"/>
    </source>
</evidence>
<comment type="function">
    <text evidence="11">Catalyzes the phosphorylation of the position 2 hydroxy group of 4-diphosphocytidyl-2C-methyl-D-erythritol.</text>
</comment>
<dbReference type="GO" id="GO:0003723">
    <property type="term" value="F:RNA binding"/>
    <property type="evidence" value="ECO:0007669"/>
    <property type="project" value="UniProtKB-UniRule"/>
</dbReference>
<keyword evidence="3 12" id="KW-0698">rRNA processing</keyword>
<dbReference type="InterPro" id="IPR023165">
    <property type="entry name" value="rRNA_Ade_diMease-like_C"/>
</dbReference>
<evidence type="ECO:0000256" key="6">
    <source>
        <dbReference type="ARBA" id="ARBA00022691"/>
    </source>
</evidence>
<dbReference type="Pfam" id="PF00398">
    <property type="entry name" value="RrnaAD"/>
    <property type="match status" value="1"/>
</dbReference>
<comment type="similarity">
    <text evidence="12">Belongs to the class I-like SAM-binding methyltransferase superfamily. rRNA adenine N(6)-methyltransferase family. RsmA subfamily.</text>
</comment>
<feature type="binding site" evidence="12 13">
    <location>
        <position position="59"/>
    </location>
    <ligand>
        <name>S-adenosyl-L-methionine</name>
        <dbReference type="ChEBI" id="CHEBI:59789"/>
    </ligand>
</feature>
<evidence type="ECO:0000256" key="5">
    <source>
        <dbReference type="ARBA" id="ARBA00022679"/>
    </source>
</evidence>
<dbReference type="SUPFAM" id="SSF54211">
    <property type="entry name" value="Ribosomal protein S5 domain 2-like"/>
    <property type="match status" value="1"/>
</dbReference>
<protein>
    <recommendedName>
        <fullName evidence="11 12">Multifunctional fusion protein</fullName>
    </recommendedName>
    <domain>
        <recommendedName>
            <fullName evidence="12">Ribosomal RNA small subunit methyltransferase A</fullName>
            <ecNumber evidence="12">2.1.1.182</ecNumber>
        </recommendedName>
        <alternativeName>
            <fullName evidence="12">16S rRNA (adenine(1518)-N(6)/adenine(1519)-N(6))-dimethyltransferase</fullName>
        </alternativeName>
        <alternativeName>
            <fullName evidence="12">16S rRNA dimethyladenosine transferase</fullName>
        </alternativeName>
        <alternativeName>
            <fullName evidence="12">16S rRNA dimethylase</fullName>
        </alternativeName>
        <alternativeName>
            <fullName evidence="12">S-adenosylmethionine-6-N', N'-adenosyl(rRNA) dimethyltransferase</fullName>
        </alternativeName>
    </domain>
    <domain>
        <recommendedName>
            <fullName evidence="11">4-diphosphocytidyl-2-C-methyl-D-erythritol kinase</fullName>
            <shortName evidence="11">CMK</shortName>
            <ecNumber evidence="11">2.7.1.148</ecNumber>
        </recommendedName>
        <alternativeName>
            <fullName evidence="11">4-(cytidine-5'-diphospho)-2-C-methyl-D-erythritol kinase</fullName>
        </alternativeName>
    </domain>
</protein>
<dbReference type="FunFam" id="3.40.50.150:FF:000023">
    <property type="entry name" value="Ribosomal RNA small subunit methyltransferase A"/>
    <property type="match status" value="1"/>
</dbReference>
<feature type="binding site" evidence="12 13">
    <location>
        <position position="32"/>
    </location>
    <ligand>
        <name>S-adenosyl-L-methionine</name>
        <dbReference type="ChEBI" id="CHEBI:59789"/>
    </ligand>
</feature>
<dbReference type="InterPro" id="IPR020568">
    <property type="entry name" value="Ribosomal_Su5_D2-typ_SF"/>
</dbReference>
<evidence type="ECO:0000256" key="7">
    <source>
        <dbReference type="ARBA" id="ARBA00022741"/>
    </source>
</evidence>
<comment type="subcellular location">
    <subcellularLocation>
        <location evidence="12">Cytoplasm</location>
    </subcellularLocation>
</comment>
<dbReference type="Proteomes" id="UP001247307">
    <property type="component" value="Unassembled WGS sequence"/>
</dbReference>
<dbReference type="Gene3D" id="3.30.70.890">
    <property type="entry name" value="GHMP kinase, C-terminal domain"/>
    <property type="match status" value="1"/>
</dbReference>
<name>A0AAE4C7N7_9MICC</name>
<keyword evidence="16" id="KW-1185">Reference proteome</keyword>
<dbReference type="GO" id="GO:0016114">
    <property type="term" value="P:terpenoid biosynthetic process"/>
    <property type="evidence" value="ECO:0007669"/>
    <property type="project" value="InterPro"/>
</dbReference>
<dbReference type="Pfam" id="PF08544">
    <property type="entry name" value="GHMP_kinases_C"/>
    <property type="match status" value="1"/>
</dbReference>
<comment type="catalytic activity">
    <reaction evidence="12">
        <text>adenosine(1518)/adenosine(1519) in 16S rRNA + 4 S-adenosyl-L-methionine = N(6)-dimethyladenosine(1518)/N(6)-dimethyladenosine(1519) in 16S rRNA + 4 S-adenosyl-L-homocysteine + 4 H(+)</text>
        <dbReference type="Rhea" id="RHEA:19609"/>
        <dbReference type="Rhea" id="RHEA-COMP:10232"/>
        <dbReference type="Rhea" id="RHEA-COMP:10233"/>
        <dbReference type="ChEBI" id="CHEBI:15378"/>
        <dbReference type="ChEBI" id="CHEBI:57856"/>
        <dbReference type="ChEBI" id="CHEBI:59789"/>
        <dbReference type="ChEBI" id="CHEBI:74411"/>
        <dbReference type="ChEBI" id="CHEBI:74493"/>
        <dbReference type="EC" id="2.1.1.182"/>
    </reaction>
</comment>
<dbReference type="SUPFAM" id="SSF55060">
    <property type="entry name" value="GHMP Kinase, C-terminal domain"/>
    <property type="match status" value="1"/>
</dbReference>
<reference evidence="15" key="1">
    <citation type="submission" date="2023-07" db="EMBL/GenBank/DDBJ databases">
        <title>Sequencing the genomes of 1000 actinobacteria strains.</title>
        <authorList>
            <person name="Klenk H.-P."/>
        </authorList>
    </citation>
    <scope>NUCLEOTIDE SEQUENCE</scope>
    <source>
        <strain evidence="15">DSM 13988</strain>
    </source>
</reference>
<dbReference type="GO" id="GO:0005737">
    <property type="term" value="C:cytoplasm"/>
    <property type="evidence" value="ECO:0007669"/>
    <property type="project" value="UniProtKB-SubCell"/>
</dbReference>
<feature type="active site" evidence="11">
    <location>
        <position position="462"/>
    </location>
</feature>
<dbReference type="NCBIfam" id="TIGR00755">
    <property type="entry name" value="ksgA"/>
    <property type="match status" value="1"/>
</dbReference>
<dbReference type="InterPro" id="IPR011530">
    <property type="entry name" value="rRNA_adenine_dimethylase"/>
</dbReference>
<comment type="catalytic activity">
    <reaction evidence="11">
        <text>4-CDP-2-C-methyl-D-erythritol + ATP = 4-CDP-2-C-methyl-D-erythritol 2-phosphate + ADP + H(+)</text>
        <dbReference type="Rhea" id="RHEA:18437"/>
        <dbReference type="ChEBI" id="CHEBI:15378"/>
        <dbReference type="ChEBI" id="CHEBI:30616"/>
        <dbReference type="ChEBI" id="CHEBI:57823"/>
        <dbReference type="ChEBI" id="CHEBI:57919"/>
        <dbReference type="ChEBI" id="CHEBI:456216"/>
        <dbReference type="EC" id="2.7.1.148"/>
    </reaction>
</comment>
<evidence type="ECO:0000256" key="2">
    <source>
        <dbReference type="ARBA" id="ARBA00022490"/>
    </source>
</evidence>
<evidence type="ECO:0000259" key="14">
    <source>
        <dbReference type="SMART" id="SM00650"/>
    </source>
</evidence>
<dbReference type="InterPro" id="IPR001737">
    <property type="entry name" value="KsgA/Erm"/>
</dbReference>
<proteinExistence type="inferred from homology"/>
<feature type="binding site" evidence="12 13">
    <location>
        <position position="110"/>
    </location>
    <ligand>
        <name>S-adenosyl-L-methionine</name>
        <dbReference type="ChEBI" id="CHEBI:59789"/>
    </ligand>
</feature>
<dbReference type="HAMAP" id="MF_00061">
    <property type="entry name" value="IspE"/>
    <property type="match status" value="1"/>
</dbReference>
<feature type="binding site" evidence="12 13">
    <location>
        <position position="80"/>
    </location>
    <ligand>
        <name>S-adenosyl-L-methionine</name>
        <dbReference type="ChEBI" id="CHEBI:59789"/>
    </ligand>
</feature>
<evidence type="ECO:0000313" key="15">
    <source>
        <dbReference type="EMBL" id="MDR6891610.1"/>
    </source>
</evidence>
<comment type="pathway">
    <text evidence="11">Isoprenoid biosynthesis; isopentenyl diphosphate biosynthesis via DXP pathway; isopentenyl diphosphate from 1-deoxy-D-xylulose 5-phosphate: step 3/6.</text>
</comment>
<dbReference type="SMART" id="SM00650">
    <property type="entry name" value="rADc"/>
    <property type="match status" value="1"/>
</dbReference>
<dbReference type="FunFam" id="1.10.8.100:FF:000003">
    <property type="entry name" value="Ribosomal RNA small subunit methyltransferase A"/>
    <property type="match status" value="1"/>
</dbReference>
<dbReference type="InterPro" id="IPR006204">
    <property type="entry name" value="GHMP_kinase_N_dom"/>
</dbReference>
<evidence type="ECO:0000256" key="8">
    <source>
        <dbReference type="ARBA" id="ARBA00022777"/>
    </source>
</evidence>
<keyword evidence="8 11" id="KW-0418">Kinase</keyword>
<keyword evidence="9 11" id="KW-0067">ATP-binding</keyword>
<keyword evidence="2 12" id="KW-0963">Cytoplasm</keyword>
<keyword evidence="5 11" id="KW-0808">Transferase</keyword>
<comment type="caution">
    <text evidence="15">The sequence shown here is derived from an EMBL/GenBank/DDBJ whole genome shotgun (WGS) entry which is preliminary data.</text>
</comment>
<dbReference type="InterPro" id="IPR020598">
    <property type="entry name" value="rRNA_Ade_methylase_Trfase_N"/>
</dbReference>
<keyword evidence="7 11" id="KW-0547">Nucleotide-binding</keyword>
<comment type="similarity">
    <text evidence="1 11">Belongs to the GHMP kinase family. IspE subfamily.</text>
</comment>